<accession>A0A5B7JTX0</accession>
<feature type="compositionally biased region" description="Polar residues" evidence="1">
    <location>
        <begin position="1"/>
        <end position="12"/>
    </location>
</feature>
<evidence type="ECO:0000313" key="3">
    <source>
        <dbReference type="Proteomes" id="UP000324222"/>
    </source>
</evidence>
<keyword evidence="3" id="KW-1185">Reference proteome</keyword>
<protein>
    <submittedName>
        <fullName evidence="2">Uncharacterized protein</fullName>
    </submittedName>
</protein>
<evidence type="ECO:0000313" key="2">
    <source>
        <dbReference type="EMBL" id="MPC98219.1"/>
    </source>
</evidence>
<feature type="region of interest" description="Disordered" evidence="1">
    <location>
        <begin position="1"/>
        <end position="65"/>
    </location>
</feature>
<dbReference type="Proteomes" id="UP000324222">
    <property type="component" value="Unassembled WGS sequence"/>
</dbReference>
<proteinExistence type="predicted"/>
<comment type="caution">
    <text evidence="2">The sequence shown here is derived from an EMBL/GenBank/DDBJ whole genome shotgun (WGS) entry which is preliminary data.</text>
</comment>
<gene>
    <name evidence="2" type="ORF">E2C01_093577</name>
</gene>
<feature type="compositionally biased region" description="Pro residues" evidence="1">
    <location>
        <begin position="39"/>
        <end position="50"/>
    </location>
</feature>
<sequence length="65" mass="7301">MHPQRHTTGTLTSASSISRHAAIRRGSDSLPAGEERQAPPHPPRPAPPRPSTRGRYVLRHRHWPE</sequence>
<reference evidence="2 3" key="1">
    <citation type="submission" date="2019-05" db="EMBL/GenBank/DDBJ databases">
        <title>Another draft genome of Portunus trituberculatus and its Hox gene families provides insights of decapod evolution.</title>
        <authorList>
            <person name="Jeong J.-H."/>
            <person name="Song I."/>
            <person name="Kim S."/>
            <person name="Choi T."/>
            <person name="Kim D."/>
            <person name="Ryu S."/>
            <person name="Kim W."/>
        </authorList>
    </citation>
    <scope>NUCLEOTIDE SEQUENCE [LARGE SCALE GENOMIC DNA]</scope>
    <source>
        <tissue evidence="2">Muscle</tissue>
    </source>
</reference>
<organism evidence="2 3">
    <name type="scientific">Portunus trituberculatus</name>
    <name type="common">Swimming crab</name>
    <name type="synonym">Neptunus trituberculatus</name>
    <dbReference type="NCBI Taxonomy" id="210409"/>
    <lineage>
        <taxon>Eukaryota</taxon>
        <taxon>Metazoa</taxon>
        <taxon>Ecdysozoa</taxon>
        <taxon>Arthropoda</taxon>
        <taxon>Crustacea</taxon>
        <taxon>Multicrustacea</taxon>
        <taxon>Malacostraca</taxon>
        <taxon>Eumalacostraca</taxon>
        <taxon>Eucarida</taxon>
        <taxon>Decapoda</taxon>
        <taxon>Pleocyemata</taxon>
        <taxon>Brachyura</taxon>
        <taxon>Eubrachyura</taxon>
        <taxon>Portunoidea</taxon>
        <taxon>Portunidae</taxon>
        <taxon>Portuninae</taxon>
        <taxon>Portunus</taxon>
    </lineage>
</organism>
<name>A0A5B7JTX0_PORTR</name>
<feature type="compositionally biased region" description="Basic residues" evidence="1">
    <location>
        <begin position="56"/>
        <end position="65"/>
    </location>
</feature>
<dbReference type="EMBL" id="VSRR010113087">
    <property type="protein sequence ID" value="MPC98219.1"/>
    <property type="molecule type" value="Genomic_DNA"/>
</dbReference>
<dbReference type="AlphaFoldDB" id="A0A5B7JTX0"/>
<evidence type="ECO:0000256" key="1">
    <source>
        <dbReference type="SAM" id="MobiDB-lite"/>
    </source>
</evidence>